<dbReference type="RefSeq" id="WP_275647842.1">
    <property type="nucleotide sequence ID" value="NZ_JARFVA010000001.1"/>
</dbReference>
<keyword evidence="7" id="KW-0963">Cytoplasm</keyword>
<evidence type="ECO:0000256" key="6">
    <source>
        <dbReference type="ARBA" id="ARBA00022485"/>
    </source>
</evidence>
<dbReference type="InterPro" id="IPR036890">
    <property type="entry name" value="HATPase_C_sf"/>
</dbReference>
<keyword evidence="11" id="KW-0547">Nucleotide-binding</keyword>
<comment type="catalytic activity">
    <reaction evidence="1">
        <text>ATP + protein L-histidine = ADP + protein N-phospho-L-histidine.</text>
        <dbReference type="EC" id="2.7.13.3"/>
    </reaction>
</comment>
<dbReference type="InterPro" id="IPR011712">
    <property type="entry name" value="Sig_transdc_His_kin_sub3_dim/P"/>
</dbReference>
<evidence type="ECO:0000313" key="24">
    <source>
        <dbReference type="EMBL" id="MDF0705725.1"/>
    </source>
</evidence>
<keyword evidence="19" id="KW-0802">TPR repeat</keyword>
<keyword evidence="6" id="KW-0004">4Fe-4S</keyword>
<keyword evidence="12 24" id="KW-0418">Kinase</keyword>
<comment type="caution">
    <text evidence="24">The sequence shown here is derived from an EMBL/GenBank/DDBJ whole genome shotgun (WGS) entry which is preliminary data.</text>
</comment>
<evidence type="ECO:0000256" key="22">
    <source>
        <dbReference type="SAM" id="SignalP"/>
    </source>
</evidence>
<keyword evidence="25" id="KW-1185">Reference proteome</keyword>
<dbReference type="Gene3D" id="1.25.40.10">
    <property type="entry name" value="Tetratricopeptide repeat domain"/>
    <property type="match status" value="2"/>
</dbReference>
<evidence type="ECO:0000256" key="13">
    <source>
        <dbReference type="ARBA" id="ARBA00022840"/>
    </source>
</evidence>
<protein>
    <recommendedName>
        <fullName evidence="5">Oxygen sensor histidine kinase NreB</fullName>
        <ecNumber evidence="4">2.7.13.3</ecNumber>
    </recommendedName>
    <alternativeName>
        <fullName evidence="18">Nitrogen regulation protein B</fullName>
    </alternativeName>
</protein>
<sequence>MKFTSRLKRNVLTILGFLLLAQLSSSQLSQSDSTRTELSSLLDSFITQDDEEKADDLLQTLEKAWKLQQIGVKAEMQALLDSIEPLINTKNLERKDFLFLLVKSRNELFHHQYALALEDGAKALEFEKLSKPDELIYLHSTIATCHYYTSSYEKALQSHFKAMEICEANQELDCLPGIYNNISVVYMGTGDWEKAQEYTSKALDQAAAINNAFERSRAIGNMAIIYAEQGDFDKSEEWFLKDLAIYLETGDSISAAKNYNNLGRLKEMQQNYDRALYYYQKGLDLAISQNDIQSMALGYQNVGWLEHKTGNNAKALEYFDLGVAMTQKLGNRDKLRDAYFNLSEFYDTIDKPRKALEYYIKYHDLNESIVGEERLKAISELEVKYETQQKENELLKLSKQKQEGEIVIAKQNRRMRQLYFGLGAIALIGILGFVLFRQRLQNKKQHELILAISETQTEERKRIAQDLHDSIGGSLALTKSKFEMAKQKMNEPSPEMESALSTLEQTTNQVRQISHNLMPGELVRFGLVAAINTLLENLNEGEINAQFLSNQGEERLEPLKEIQLYRIVQEALQNVLKHASAKNLFIQLNKHKEHLVLMIEDDGKGIMYSTTEGIGLKNIKQRVQLLKGIFSIDSAPDRGTILNIQIPV</sequence>
<evidence type="ECO:0000256" key="7">
    <source>
        <dbReference type="ARBA" id="ARBA00022490"/>
    </source>
</evidence>
<proteinExistence type="predicted"/>
<evidence type="ECO:0000256" key="15">
    <source>
        <dbReference type="ARBA" id="ARBA00023012"/>
    </source>
</evidence>
<keyword evidence="15" id="KW-0902">Two-component regulatory system</keyword>
<accession>A0ABT5XIT2</accession>
<keyword evidence="16" id="KW-0411">Iron-sulfur</keyword>
<dbReference type="EMBL" id="JARFVA010000001">
    <property type="protein sequence ID" value="MDF0705725.1"/>
    <property type="molecule type" value="Genomic_DNA"/>
</dbReference>
<feature type="coiled-coil region" evidence="20">
    <location>
        <begin position="378"/>
        <end position="405"/>
    </location>
</feature>
<dbReference type="SUPFAM" id="SSF55874">
    <property type="entry name" value="ATPase domain of HSP90 chaperone/DNA topoisomerase II/histidine kinase"/>
    <property type="match status" value="1"/>
</dbReference>
<evidence type="ECO:0000256" key="3">
    <source>
        <dbReference type="ARBA" id="ARBA00004496"/>
    </source>
</evidence>
<dbReference type="Pfam" id="PF13424">
    <property type="entry name" value="TPR_12"/>
    <property type="match status" value="1"/>
</dbReference>
<keyword evidence="21" id="KW-1133">Transmembrane helix</keyword>
<evidence type="ECO:0000313" key="25">
    <source>
        <dbReference type="Proteomes" id="UP001217083"/>
    </source>
</evidence>
<keyword evidence="14" id="KW-0408">Iron</keyword>
<dbReference type="EC" id="2.7.13.3" evidence="4"/>
<evidence type="ECO:0000256" key="4">
    <source>
        <dbReference type="ARBA" id="ARBA00012438"/>
    </source>
</evidence>
<feature type="domain" description="Histidine kinase" evidence="23">
    <location>
        <begin position="462"/>
        <end position="648"/>
    </location>
</feature>
<evidence type="ECO:0000256" key="5">
    <source>
        <dbReference type="ARBA" id="ARBA00017322"/>
    </source>
</evidence>
<dbReference type="GO" id="GO:0016301">
    <property type="term" value="F:kinase activity"/>
    <property type="evidence" value="ECO:0007669"/>
    <property type="project" value="UniProtKB-KW"/>
</dbReference>
<dbReference type="PRINTS" id="PR00344">
    <property type="entry name" value="BCTRLSENSOR"/>
</dbReference>
<comment type="cofactor">
    <cofactor evidence="2">
        <name>[4Fe-4S] cluster</name>
        <dbReference type="ChEBI" id="CHEBI:49883"/>
    </cofactor>
</comment>
<evidence type="ECO:0000256" key="14">
    <source>
        <dbReference type="ARBA" id="ARBA00023004"/>
    </source>
</evidence>
<dbReference type="PANTHER" id="PTHR24421">
    <property type="entry name" value="NITRATE/NITRITE SENSOR PROTEIN NARX-RELATED"/>
    <property type="match status" value="1"/>
</dbReference>
<evidence type="ECO:0000256" key="18">
    <source>
        <dbReference type="ARBA" id="ARBA00030800"/>
    </source>
</evidence>
<evidence type="ECO:0000259" key="23">
    <source>
        <dbReference type="PROSITE" id="PS50109"/>
    </source>
</evidence>
<evidence type="ECO:0000256" key="19">
    <source>
        <dbReference type="PROSITE-ProRule" id="PRU00339"/>
    </source>
</evidence>
<evidence type="ECO:0000256" key="20">
    <source>
        <dbReference type="SAM" id="Coils"/>
    </source>
</evidence>
<comment type="subcellular location">
    <subcellularLocation>
        <location evidence="3">Cytoplasm</location>
    </subcellularLocation>
</comment>
<evidence type="ECO:0000256" key="17">
    <source>
        <dbReference type="ARBA" id="ARBA00024827"/>
    </source>
</evidence>
<keyword evidence="8" id="KW-0597">Phosphoprotein</keyword>
<dbReference type="PROSITE" id="PS50005">
    <property type="entry name" value="TPR"/>
    <property type="match status" value="1"/>
</dbReference>
<name>A0ABT5XIT2_9FLAO</name>
<dbReference type="Gene3D" id="1.20.5.1930">
    <property type="match status" value="1"/>
</dbReference>
<evidence type="ECO:0000256" key="1">
    <source>
        <dbReference type="ARBA" id="ARBA00000085"/>
    </source>
</evidence>
<dbReference type="InterPro" id="IPR019734">
    <property type="entry name" value="TPR_rpt"/>
</dbReference>
<feature type="repeat" description="TPR" evidence="19">
    <location>
        <begin position="256"/>
        <end position="289"/>
    </location>
</feature>
<evidence type="ECO:0000256" key="11">
    <source>
        <dbReference type="ARBA" id="ARBA00022741"/>
    </source>
</evidence>
<evidence type="ECO:0000256" key="8">
    <source>
        <dbReference type="ARBA" id="ARBA00022553"/>
    </source>
</evidence>
<dbReference type="Pfam" id="PF02518">
    <property type="entry name" value="HATPase_c"/>
    <property type="match status" value="1"/>
</dbReference>
<feature type="chain" id="PRO_5045171897" description="Oxygen sensor histidine kinase NreB" evidence="22">
    <location>
        <begin position="27"/>
        <end position="648"/>
    </location>
</feature>
<dbReference type="PROSITE" id="PS50109">
    <property type="entry name" value="HIS_KIN"/>
    <property type="match status" value="1"/>
</dbReference>
<gene>
    <name evidence="24" type="ORF">PY091_00770</name>
</gene>
<keyword evidence="20" id="KW-0175">Coiled coil</keyword>
<dbReference type="SUPFAM" id="SSF81901">
    <property type="entry name" value="HCP-like"/>
    <property type="match status" value="1"/>
</dbReference>
<dbReference type="SMART" id="SM00387">
    <property type="entry name" value="HATPase_c"/>
    <property type="match status" value="1"/>
</dbReference>
<keyword evidence="9" id="KW-0808">Transferase</keyword>
<keyword evidence="21" id="KW-0472">Membrane</keyword>
<feature type="transmembrane region" description="Helical" evidence="21">
    <location>
        <begin position="418"/>
        <end position="436"/>
    </location>
</feature>
<evidence type="ECO:0000256" key="2">
    <source>
        <dbReference type="ARBA" id="ARBA00001966"/>
    </source>
</evidence>
<dbReference type="PANTHER" id="PTHR24421:SF10">
    <property type="entry name" value="NITRATE_NITRITE SENSOR PROTEIN NARQ"/>
    <property type="match status" value="1"/>
</dbReference>
<organism evidence="24 25">
    <name type="scientific">Flagellimonas okinawensis</name>
    <dbReference type="NCBI Taxonomy" id="3031324"/>
    <lineage>
        <taxon>Bacteria</taxon>
        <taxon>Pseudomonadati</taxon>
        <taxon>Bacteroidota</taxon>
        <taxon>Flavobacteriia</taxon>
        <taxon>Flavobacteriales</taxon>
        <taxon>Flavobacteriaceae</taxon>
        <taxon>Flagellimonas</taxon>
    </lineage>
</organism>
<keyword evidence="13" id="KW-0067">ATP-binding</keyword>
<dbReference type="Pfam" id="PF07730">
    <property type="entry name" value="HisKA_3"/>
    <property type="match status" value="1"/>
</dbReference>
<evidence type="ECO:0000256" key="9">
    <source>
        <dbReference type="ARBA" id="ARBA00022679"/>
    </source>
</evidence>
<keyword evidence="21" id="KW-0812">Transmembrane</keyword>
<evidence type="ECO:0000256" key="10">
    <source>
        <dbReference type="ARBA" id="ARBA00022723"/>
    </source>
</evidence>
<evidence type="ECO:0000256" key="12">
    <source>
        <dbReference type="ARBA" id="ARBA00022777"/>
    </source>
</evidence>
<comment type="function">
    <text evidence="17">Member of the two-component regulatory system NreB/NreC involved in the control of dissimilatory nitrate/nitrite reduction in response to oxygen. NreB functions as a direct oxygen sensor histidine kinase which is autophosphorylated, in the absence of oxygen, probably at the conserved histidine residue, and transfers its phosphate group probably to a conserved aspartate residue of NreC. NreB/NreC activates the expression of the nitrate (narGHJI) and nitrite (nir) reductase operons, as well as the putative nitrate transporter gene narT.</text>
</comment>
<reference evidence="24 25" key="1">
    <citation type="submission" date="2023-03" db="EMBL/GenBank/DDBJ databases">
        <title>Muricauda XX sp. nov. and Muricauda XXX sp. nov., two novel species isolated from Okinawa Trough.</title>
        <authorList>
            <person name="Cao W."/>
            <person name="Deng X."/>
        </authorList>
    </citation>
    <scope>NUCLEOTIDE SEQUENCE [LARGE SCALE GENOMIC DNA]</scope>
    <source>
        <strain evidence="24 25">81s02</strain>
    </source>
</reference>
<feature type="signal peptide" evidence="22">
    <location>
        <begin position="1"/>
        <end position="26"/>
    </location>
</feature>
<dbReference type="Gene3D" id="3.30.565.10">
    <property type="entry name" value="Histidine kinase-like ATPase, C-terminal domain"/>
    <property type="match status" value="1"/>
</dbReference>
<dbReference type="Proteomes" id="UP001217083">
    <property type="component" value="Unassembled WGS sequence"/>
</dbReference>
<evidence type="ECO:0000256" key="21">
    <source>
        <dbReference type="SAM" id="Phobius"/>
    </source>
</evidence>
<dbReference type="InterPro" id="IPR003594">
    <property type="entry name" value="HATPase_dom"/>
</dbReference>
<keyword evidence="22" id="KW-0732">Signal</keyword>
<dbReference type="InterPro" id="IPR005467">
    <property type="entry name" value="His_kinase_dom"/>
</dbReference>
<dbReference type="InterPro" id="IPR004358">
    <property type="entry name" value="Sig_transdc_His_kin-like_C"/>
</dbReference>
<dbReference type="InterPro" id="IPR050482">
    <property type="entry name" value="Sensor_HK_TwoCompSys"/>
</dbReference>
<dbReference type="CDD" id="cd16917">
    <property type="entry name" value="HATPase_UhpB-NarQ-NarX-like"/>
    <property type="match status" value="1"/>
</dbReference>
<dbReference type="InterPro" id="IPR011990">
    <property type="entry name" value="TPR-like_helical_dom_sf"/>
</dbReference>
<dbReference type="SMART" id="SM00028">
    <property type="entry name" value="TPR"/>
    <property type="match status" value="6"/>
</dbReference>
<keyword evidence="10" id="KW-0479">Metal-binding</keyword>
<evidence type="ECO:0000256" key="16">
    <source>
        <dbReference type="ARBA" id="ARBA00023014"/>
    </source>
</evidence>